<keyword evidence="9 12" id="KW-1133">Transmembrane helix</keyword>
<comment type="subcellular location">
    <subcellularLocation>
        <location evidence="1">Cell membrane</location>
        <topology evidence="1">Multi-pass membrane protein</topology>
    </subcellularLocation>
</comment>
<evidence type="ECO:0000313" key="13">
    <source>
        <dbReference type="EMBL" id="EHN08757.1"/>
    </source>
</evidence>
<dbReference type="InterPro" id="IPR003317">
    <property type="entry name" value="Cyt-d_oxidase_su2"/>
</dbReference>
<dbReference type="PANTHER" id="PTHR43141">
    <property type="entry name" value="CYTOCHROME BD2 SUBUNIT II"/>
    <property type="match status" value="1"/>
</dbReference>
<dbReference type="AlphaFoldDB" id="H0EC39"/>
<dbReference type="Pfam" id="PF02322">
    <property type="entry name" value="Cyt_bd_oxida_II"/>
    <property type="match status" value="1"/>
</dbReference>
<feature type="transmembrane region" description="Helical" evidence="12">
    <location>
        <begin position="119"/>
        <end position="138"/>
    </location>
</feature>
<feature type="transmembrane region" description="Helical" evidence="12">
    <location>
        <begin position="228"/>
        <end position="248"/>
    </location>
</feature>
<dbReference type="PIRSF" id="PIRSF000267">
    <property type="entry name" value="Cyt_oxidse_sub2"/>
    <property type="match status" value="1"/>
</dbReference>
<evidence type="ECO:0000256" key="7">
    <source>
        <dbReference type="ARBA" id="ARBA00022723"/>
    </source>
</evidence>
<keyword evidence="4" id="KW-1003">Cell membrane</keyword>
<name>H0EC39_9ACTN</name>
<keyword evidence="6 12" id="KW-0812">Transmembrane</keyword>
<comment type="similarity">
    <text evidence="2">Belongs to the cytochrome ubiquinol oxidase subunit 2 family.</text>
</comment>
<keyword evidence="13" id="KW-0560">Oxidoreductase</keyword>
<dbReference type="GO" id="GO:0019646">
    <property type="term" value="P:aerobic electron transport chain"/>
    <property type="evidence" value="ECO:0007669"/>
    <property type="project" value="TreeGrafter"/>
</dbReference>
<feature type="transmembrane region" description="Helical" evidence="12">
    <location>
        <begin position="303"/>
        <end position="326"/>
    </location>
</feature>
<dbReference type="RefSeq" id="WP_007579560.1">
    <property type="nucleotide sequence ID" value="NZ_AGUD01000335.1"/>
</dbReference>
<dbReference type="OrthoDB" id="9776710at2"/>
<dbReference type="EMBL" id="AGUD01000335">
    <property type="protein sequence ID" value="EHN08757.1"/>
    <property type="molecule type" value="Genomic_DNA"/>
</dbReference>
<organism evidence="13 14">
    <name type="scientific">Patulibacter medicamentivorans</name>
    <dbReference type="NCBI Taxonomy" id="1097667"/>
    <lineage>
        <taxon>Bacteria</taxon>
        <taxon>Bacillati</taxon>
        <taxon>Actinomycetota</taxon>
        <taxon>Thermoleophilia</taxon>
        <taxon>Solirubrobacterales</taxon>
        <taxon>Patulibacteraceae</taxon>
        <taxon>Patulibacter</taxon>
    </lineage>
</organism>
<dbReference type="Proteomes" id="UP000005143">
    <property type="component" value="Unassembled WGS sequence"/>
</dbReference>
<keyword evidence="3" id="KW-0813">Transport</keyword>
<feature type="transmembrane region" description="Helical" evidence="12">
    <location>
        <begin position="255"/>
        <end position="275"/>
    </location>
</feature>
<evidence type="ECO:0000256" key="4">
    <source>
        <dbReference type="ARBA" id="ARBA00022475"/>
    </source>
</evidence>
<evidence type="ECO:0000256" key="3">
    <source>
        <dbReference type="ARBA" id="ARBA00022448"/>
    </source>
</evidence>
<proteinExistence type="inferred from homology"/>
<gene>
    <name evidence="13" type="ORF">PAI11_44260</name>
</gene>
<evidence type="ECO:0000256" key="10">
    <source>
        <dbReference type="ARBA" id="ARBA00023004"/>
    </source>
</evidence>
<protein>
    <submittedName>
        <fullName evidence="13">Cytochrome d ubiquinol oxidase subunit II</fullName>
        <ecNumber evidence="13">1.10.3.-</ecNumber>
    </submittedName>
</protein>
<dbReference type="GO" id="GO:0005886">
    <property type="term" value="C:plasma membrane"/>
    <property type="evidence" value="ECO:0007669"/>
    <property type="project" value="UniProtKB-SubCell"/>
</dbReference>
<dbReference type="PANTHER" id="PTHR43141:SF5">
    <property type="entry name" value="CYTOCHROME BD-I UBIQUINOL OXIDASE SUBUNIT 2"/>
    <property type="match status" value="1"/>
</dbReference>
<keyword evidence="14" id="KW-1185">Reference proteome</keyword>
<evidence type="ECO:0000256" key="6">
    <source>
        <dbReference type="ARBA" id="ARBA00022692"/>
    </source>
</evidence>
<dbReference type="GO" id="GO:0046872">
    <property type="term" value="F:metal ion binding"/>
    <property type="evidence" value="ECO:0007669"/>
    <property type="project" value="UniProtKB-KW"/>
</dbReference>
<sequence length="353" mass="37695">MDLPTVWFLLIALLWTGYLVLEGFDFGVGMLLPFVARDAEDRRLAIRTFGPVWDANEVWLIVAGGAMFAAFPGWYASMFSALYLPLLLLLVALIVRVLAIEYRVKHQDDRWTRAWDRALVVCSFTAPAAVALALANVVRGIPLDGRHDFTGSLGDLLGAYPLLAAATVLALFALHGACFLALRCDGPVRLRARRAAAVAWPLATALAAGFGLWTLLGSGGPDDAVSPIAVAAFAVVVVALAICGLAVHRGHEGRAFAGTAVAVIGVAVLLFAQLWPNVLPSTGDPAGTLTIADAASTPYTLKVMTIIGAVMTPIVLLYQGWTYWVFRHRVLPEGFERAQNPLQALAARRAAEG</sequence>
<comment type="caution">
    <text evidence="13">The sequence shown here is derived from an EMBL/GenBank/DDBJ whole genome shotgun (WGS) entry which is preliminary data.</text>
</comment>
<feature type="transmembrane region" description="Helical" evidence="12">
    <location>
        <begin position="6"/>
        <end position="36"/>
    </location>
</feature>
<feature type="transmembrane region" description="Helical" evidence="12">
    <location>
        <begin position="57"/>
        <end position="75"/>
    </location>
</feature>
<evidence type="ECO:0000313" key="14">
    <source>
        <dbReference type="Proteomes" id="UP000005143"/>
    </source>
</evidence>
<dbReference type="EC" id="1.10.3.-" evidence="13"/>
<evidence type="ECO:0000256" key="9">
    <source>
        <dbReference type="ARBA" id="ARBA00022989"/>
    </source>
</evidence>
<dbReference type="NCBIfam" id="TIGR00203">
    <property type="entry name" value="cydB"/>
    <property type="match status" value="1"/>
</dbReference>
<keyword evidence="8" id="KW-0249">Electron transport</keyword>
<keyword evidence="5" id="KW-0349">Heme</keyword>
<keyword evidence="10" id="KW-0408">Iron</keyword>
<evidence type="ECO:0000256" key="8">
    <source>
        <dbReference type="ARBA" id="ARBA00022982"/>
    </source>
</evidence>
<feature type="transmembrane region" description="Helical" evidence="12">
    <location>
        <begin position="194"/>
        <end position="216"/>
    </location>
</feature>
<evidence type="ECO:0000256" key="12">
    <source>
        <dbReference type="SAM" id="Phobius"/>
    </source>
</evidence>
<feature type="transmembrane region" description="Helical" evidence="12">
    <location>
        <begin position="81"/>
        <end position="99"/>
    </location>
</feature>
<evidence type="ECO:0000256" key="11">
    <source>
        <dbReference type="ARBA" id="ARBA00023136"/>
    </source>
</evidence>
<evidence type="ECO:0000256" key="2">
    <source>
        <dbReference type="ARBA" id="ARBA00007543"/>
    </source>
</evidence>
<keyword evidence="7" id="KW-0479">Metal-binding</keyword>
<evidence type="ECO:0000256" key="1">
    <source>
        <dbReference type="ARBA" id="ARBA00004651"/>
    </source>
</evidence>
<keyword evidence="11 12" id="KW-0472">Membrane</keyword>
<reference evidence="13 14" key="1">
    <citation type="journal article" date="2013" name="Biodegradation">
        <title>Quantitative proteomic analysis of ibuprofen-degrading Patulibacter sp. strain I11.</title>
        <authorList>
            <person name="Almeida B."/>
            <person name="Kjeldal H."/>
            <person name="Lolas I."/>
            <person name="Knudsen A.D."/>
            <person name="Carvalho G."/>
            <person name="Nielsen K.L."/>
            <person name="Barreto Crespo M.T."/>
            <person name="Stensballe A."/>
            <person name="Nielsen J.L."/>
        </authorList>
    </citation>
    <scope>NUCLEOTIDE SEQUENCE [LARGE SCALE GENOMIC DNA]</scope>
    <source>
        <strain evidence="13 14">I11</strain>
    </source>
</reference>
<dbReference type="PATRIC" id="fig|1097667.3.peg.4385"/>
<evidence type="ECO:0000256" key="5">
    <source>
        <dbReference type="ARBA" id="ARBA00022617"/>
    </source>
</evidence>
<feature type="transmembrane region" description="Helical" evidence="12">
    <location>
        <begin position="158"/>
        <end position="182"/>
    </location>
</feature>
<dbReference type="GO" id="GO:0009055">
    <property type="term" value="F:electron transfer activity"/>
    <property type="evidence" value="ECO:0007669"/>
    <property type="project" value="TreeGrafter"/>
</dbReference>
<dbReference type="GO" id="GO:0016682">
    <property type="term" value="F:oxidoreductase activity, acting on diphenols and related substances as donors, oxygen as acceptor"/>
    <property type="evidence" value="ECO:0007669"/>
    <property type="project" value="TreeGrafter"/>
</dbReference>
<dbReference type="GO" id="GO:0070069">
    <property type="term" value="C:cytochrome complex"/>
    <property type="evidence" value="ECO:0007669"/>
    <property type="project" value="TreeGrafter"/>
</dbReference>
<accession>H0EC39</accession>